<dbReference type="Proteomes" id="UP000028725">
    <property type="component" value="Unassembled WGS sequence"/>
</dbReference>
<organism evidence="2 3">
    <name type="scientific">Hyalangium minutum</name>
    <dbReference type="NCBI Taxonomy" id="394096"/>
    <lineage>
        <taxon>Bacteria</taxon>
        <taxon>Pseudomonadati</taxon>
        <taxon>Myxococcota</taxon>
        <taxon>Myxococcia</taxon>
        <taxon>Myxococcales</taxon>
        <taxon>Cystobacterineae</taxon>
        <taxon>Archangiaceae</taxon>
        <taxon>Hyalangium</taxon>
    </lineage>
</organism>
<comment type="caution">
    <text evidence="2">The sequence shown here is derived from an EMBL/GenBank/DDBJ whole genome shotgun (WGS) entry which is preliminary data.</text>
</comment>
<evidence type="ECO:0000313" key="2">
    <source>
        <dbReference type="EMBL" id="KFE66254.1"/>
    </source>
</evidence>
<evidence type="ECO:0000313" key="3">
    <source>
        <dbReference type="Proteomes" id="UP000028725"/>
    </source>
</evidence>
<dbReference type="OrthoDB" id="5520069at2"/>
<dbReference type="EMBL" id="JMCB01000011">
    <property type="protein sequence ID" value="KFE66254.1"/>
    <property type="molecule type" value="Genomic_DNA"/>
</dbReference>
<gene>
    <name evidence="2" type="ORF">DB31_1319</name>
</gene>
<keyword evidence="1" id="KW-0175">Coiled coil</keyword>
<keyword evidence="3" id="KW-1185">Reference proteome</keyword>
<sequence>MLLELSTAEARDLKQALESALRELLAEIAHADQRAYRDMLKERYDRMDQLNRRLEVSVEGDSVFA</sequence>
<reference evidence="2 3" key="1">
    <citation type="submission" date="2014-04" db="EMBL/GenBank/DDBJ databases">
        <title>Genome assembly of Hyalangium minutum DSM 14724.</title>
        <authorList>
            <person name="Sharma G."/>
            <person name="Subramanian S."/>
        </authorList>
    </citation>
    <scope>NUCLEOTIDE SEQUENCE [LARGE SCALE GENOMIC DNA]</scope>
    <source>
        <strain evidence="2 3">DSM 14724</strain>
    </source>
</reference>
<accession>A0A085WEZ1</accession>
<proteinExistence type="predicted"/>
<name>A0A085WEZ1_9BACT</name>
<dbReference type="AlphaFoldDB" id="A0A085WEZ1"/>
<evidence type="ECO:0000256" key="1">
    <source>
        <dbReference type="SAM" id="Coils"/>
    </source>
</evidence>
<feature type="coiled-coil region" evidence="1">
    <location>
        <begin position="3"/>
        <end position="34"/>
    </location>
</feature>
<protein>
    <submittedName>
        <fullName evidence="2">Uncharacterized protein</fullName>
    </submittedName>
</protein>
<dbReference type="RefSeq" id="WP_044192943.1">
    <property type="nucleotide sequence ID" value="NZ_JMCB01000011.1"/>
</dbReference>